<dbReference type="GeneID" id="26250110"/>
<name>W7E4S6_BIPV3</name>
<dbReference type="AlphaFoldDB" id="W7E4S6"/>
<keyword evidence="2" id="KW-1185">Reference proteome</keyword>
<dbReference type="HOGENOM" id="CLU_2729027_0_0_1"/>
<dbReference type="EMBL" id="KI968820">
    <property type="protein sequence ID" value="EUN22144.1"/>
    <property type="molecule type" value="Genomic_DNA"/>
</dbReference>
<reference evidence="1 2" key="1">
    <citation type="journal article" date="2013" name="PLoS Genet.">
        <title>Comparative genome structure, secondary metabolite, and effector coding capacity across Cochliobolus pathogens.</title>
        <authorList>
            <person name="Condon B.J."/>
            <person name="Leng Y."/>
            <person name="Wu D."/>
            <person name="Bushley K.E."/>
            <person name="Ohm R.A."/>
            <person name="Otillar R."/>
            <person name="Martin J."/>
            <person name="Schackwitz W."/>
            <person name="Grimwood J."/>
            <person name="MohdZainudin N."/>
            <person name="Xue C."/>
            <person name="Wang R."/>
            <person name="Manning V.A."/>
            <person name="Dhillon B."/>
            <person name="Tu Z.J."/>
            <person name="Steffenson B.J."/>
            <person name="Salamov A."/>
            <person name="Sun H."/>
            <person name="Lowry S."/>
            <person name="LaButti K."/>
            <person name="Han J."/>
            <person name="Copeland A."/>
            <person name="Lindquist E."/>
            <person name="Barry K."/>
            <person name="Schmutz J."/>
            <person name="Baker S.E."/>
            <person name="Ciuffetti L.M."/>
            <person name="Grigoriev I.V."/>
            <person name="Zhong S."/>
            <person name="Turgeon B.G."/>
        </authorList>
    </citation>
    <scope>NUCLEOTIDE SEQUENCE [LARGE SCALE GENOMIC DNA]</scope>
    <source>
        <strain evidence="1 2">FI3</strain>
    </source>
</reference>
<sequence length="74" mass="7409">RSVRLCCQGVAAWSTNSGAWGGVCGYTPSDPSELIGARCVTRPASGVCPSGSSPACCRGTIPGPCYLGTQCARG</sequence>
<gene>
    <name evidence="1" type="ORF">COCVIDRAFT_112122</name>
</gene>
<feature type="non-terminal residue" evidence="1">
    <location>
        <position position="1"/>
    </location>
</feature>
<dbReference type="Proteomes" id="UP000054337">
    <property type="component" value="Unassembled WGS sequence"/>
</dbReference>
<evidence type="ECO:0000313" key="1">
    <source>
        <dbReference type="EMBL" id="EUN22144.1"/>
    </source>
</evidence>
<evidence type="ECO:0000313" key="2">
    <source>
        <dbReference type="Proteomes" id="UP000054337"/>
    </source>
</evidence>
<accession>W7E4S6</accession>
<proteinExistence type="predicted"/>
<protein>
    <submittedName>
        <fullName evidence="1">Uncharacterized protein</fullName>
    </submittedName>
</protein>
<organism evidence="1 2">
    <name type="scientific">Bipolaris victoriae (strain FI3)</name>
    <name type="common">Victoria blight of oats agent</name>
    <name type="synonym">Cochliobolus victoriae</name>
    <dbReference type="NCBI Taxonomy" id="930091"/>
    <lineage>
        <taxon>Eukaryota</taxon>
        <taxon>Fungi</taxon>
        <taxon>Dikarya</taxon>
        <taxon>Ascomycota</taxon>
        <taxon>Pezizomycotina</taxon>
        <taxon>Dothideomycetes</taxon>
        <taxon>Pleosporomycetidae</taxon>
        <taxon>Pleosporales</taxon>
        <taxon>Pleosporineae</taxon>
        <taxon>Pleosporaceae</taxon>
        <taxon>Bipolaris</taxon>
    </lineage>
</organism>
<dbReference type="RefSeq" id="XP_014551721.1">
    <property type="nucleotide sequence ID" value="XM_014696235.1"/>
</dbReference>
<dbReference type="OrthoDB" id="271448at2759"/>